<dbReference type="Proteomes" id="UP000184241">
    <property type="component" value="Unassembled WGS sequence"/>
</dbReference>
<feature type="domain" description="HTH araC/xylS-type" evidence="4">
    <location>
        <begin position="10"/>
        <end position="109"/>
    </location>
</feature>
<dbReference type="Pfam" id="PF12833">
    <property type="entry name" value="HTH_18"/>
    <property type="match status" value="1"/>
</dbReference>
<keyword evidence="2" id="KW-0238">DNA-binding</keyword>
<organism evidence="5 6">
    <name type="scientific">Clostridium intestinale DSM 6191</name>
    <dbReference type="NCBI Taxonomy" id="1121320"/>
    <lineage>
        <taxon>Bacteria</taxon>
        <taxon>Bacillati</taxon>
        <taxon>Bacillota</taxon>
        <taxon>Clostridia</taxon>
        <taxon>Eubacteriales</taxon>
        <taxon>Clostridiaceae</taxon>
        <taxon>Clostridium</taxon>
    </lineage>
</organism>
<dbReference type="InterPro" id="IPR020449">
    <property type="entry name" value="Tscrpt_reg_AraC-type_HTH"/>
</dbReference>
<keyword evidence="1" id="KW-0805">Transcription regulation</keyword>
<dbReference type="GO" id="GO:0003700">
    <property type="term" value="F:DNA-binding transcription factor activity"/>
    <property type="evidence" value="ECO:0007669"/>
    <property type="project" value="InterPro"/>
</dbReference>
<evidence type="ECO:0000313" key="6">
    <source>
        <dbReference type="Proteomes" id="UP000184241"/>
    </source>
</evidence>
<proteinExistence type="predicted"/>
<evidence type="ECO:0000256" key="2">
    <source>
        <dbReference type="ARBA" id="ARBA00023125"/>
    </source>
</evidence>
<dbReference type="InterPro" id="IPR009057">
    <property type="entry name" value="Homeodomain-like_sf"/>
</dbReference>
<dbReference type="SMART" id="SM00342">
    <property type="entry name" value="HTH_ARAC"/>
    <property type="match status" value="1"/>
</dbReference>
<dbReference type="PROSITE" id="PS01124">
    <property type="entry name" value="HTH_ARAC_FAMILY_2"/>
    <property type="match status" value="1"/>
</dbReference>
<evidence type="ECO:0000256" key="1">
    <source>
        <dbReference type="ARBA" id="ARBA00023015"/>
    </source>
</evidence>
<dbReference type="Gene3D" id="1.10.10.60">
    <property type="entry name" value="Homeodomain-like"/>
    <property type="match status" value="2"/>
</dbReference>
<gene>
    <name evidence="5" type="ORF">SAMN02745941_01184</name>
</gene>
<accession>A0A1M5WQ45</accession>
<dbReference type="PROSITE" id="PS00041">
    <property type="entry name" value="HTH_ARAC_FAMILY_1"/>
    <property type="match status" value="1"/>
</dbReference>
<dbReference type="PRINTS" id="PR00032">
    <property type="entry name" value="HTHARAC"/>
</dbReference>
<dbReference type="InterPro" id="IPR018060">
    <property type="entry name" value="HTH_AraC"/>
</dbReference>
<protein>
    <submittedName>
        <fullName evidence="5">AraC family transcriptional regulator</fullName>
    </submittedName>
</protein>
<keyword evidence="3" id="KW-0804">Transcription</keyword>
<evidence type="ECO:0000259" key="4">
    <source>
        <dbReference type="PROSITE" id="PS01124"/>
    </source>
</evidence>
<name>A0A1M5WQ45_9CLOT</name>
<dbReference type="RefSeq" id="WP_083553424.1">
    <property type="nucleotide sequence ID" value="NZ_FQXU01000004.1"/>
</dbReference>
<reference evidence="5 6" key="1">
    <citation type="submission" date="2016-11" db="EMBL/GenBank/DDBJ databases">
        <authorList>
            <person name="Jaros S."/>
            <person name="Januszkiewicz K."/>
            <person name="Wedrychowicz H."/>
        </authorList>
    </citation>
    <scope>NUCLEOTIDE SEQUENCE [LARGE SCALE GENOMIC DNA]</scope>
    <source>
        <strain evidence="5 6">DSM 6191</strain>
    </source>
</reference>
<dbReference type="PANTHER" id="PTHR43280:SF2">
    <property type="entry name" value="HTH-TYPE TRANSCRIPTIONAL REGULATOR EXSA"/>
    <property type="match status" value="1"/>
</dbReference>
<dbReference type="PANTHER" id="PTHR43280">
    <property type="entry name" value="ARAC-FAMILY TRANSCRIPTIONAL REGULATOR"/>
    <property type="match status" value="1"/>
</dbReference>
<evidence type="ECO:0000256" key="3">
    <source>
        <dbReference type="ARBA" id="ARBA00023163"/>
    </source>
</evidence>
<dbReference type="GO" id="GO:0043565">
    <property type="term" value="F:sequence-specific DNA binding"/>
    <property type="evidence" value="ECO:0007669"/>
    <property type="project" value="InterPro"/>
</dbReference>
<sequence>MDKIYTKIINKTEDYIEENLHRKITLEDVANNINLSPYHFHRLFTKYSKETLNQFITRMKMERSAIFLVVNKDITITEIAYKYGYTSSSSYNKAFKKYYGVSPTEYRRARMEKL</sequence>
<dbReference type="InterPro" id="IPR018062">
    <property type="entry name" value="HTH_AraC-typ_CS"/>
</dbReference>
<dbReference type="EMBL" id="FQXU01000004">
    <property type="protein sequence ID" value="SHH89264.1"/>
    <property type="molecule type" value="Genomic_DNA"/>
</dbReference>
<evidence type="ECO:0000313" key="5">
    <source>
        <dbReference type="EMBL" id="SHH89264.1"/>
    </source>
</evidence>
<dbReference type="SUPFAM" id="SSF46689">
    <property type="entry name" value="Homeodomain-like"/>
    <property type="match status" value="2"/>
</dbReference>
<dbReference type="AlphaFoldDB" id="A0A1M5WQ45"/>